<keyword evidence="1" id="KW-0472">Membrane</keyword>
<reference evidence="2 3" key="1">
    <citation type="submission" date="2021-02" db="EMBL/GenBank/DDBJ databases">
        <title>Plant Genome Project.</title>
        <authorList>
            <person name="Zhang R.-G."/>
        </authorList>
    </citation>
    <scope>NUCLEOTIDE SEQUENCE [LARGE SCALE GENOMIC DNA]</scope>
    <source>
        <tissue evidence="2">Leaves</tissue>
    </source>
</reference>
<dbReference type="EMBL" id="JAFEMO010000011">
    <property type="protein sequence ID" value="KAH7557163.1"/>
    <property type="molecule type" value="Genomic_DNA"/>
</dbReference>
<evidence type="ECO:0000313" key="3">
    <source>
        <dbReference type="Proteomes" id="UP000827721"/>
    </source>
</evidence>
<gene>
    <name evidence="2" type="ORF">JRO89_XS11G0064300</name>
</gene>
<dbReference type="PANTHER" id="PTHR31549">
    <property type="entry name" value="PROTEIN, PUTATIVE (DUF247)-RELATED-RELATED"/>
    <property type="match status" value="1"/>
</dbReference>
<comment type="caution">
    <text evidence="2">The sequence shown here is derived from an EMBL/GenBank/DDBJ whole genome shotgun (WGS) entry which is preliminary data.</text>
</comment>
<proteinExistence type="predicted"/>
<evidence type="ECO:0000256" key="1">
    <source>
        <dbReference type="SAM" id="Phobius"/>
    </source>
</evidence>
<name>A0ABQ8HEW2_9ROSI</name>
<keyword evidence="3" id="KW-1185">Reference proteome</keyword>
<feature type="transmembrane region" description="Helical" evidence="1">
    <location>
        <begin position="378"/>
        <end position="395"/>
    </location>
</feature>
<sequence length="418" mass="48245">MSNVVIEIDIDRKPKIQRVPSLLRGVEANQKCYDPLVVSIGPFHHFKQLEITDEHKCAMAHQYANNDVQLRDRLYNKVKVIAGDARNCYSLDSTEMFDEEKFTKMMFLDGCFILQFIHCFVNGYKDLKMKHCLAAFVRRDLLLLENQIPFQVLWELMSLRFAEDQWKQTFSRFFILIRALHPQAHSETDFDQCAHLLDMIHTLLLDKATLSAPQNKKDCSDWFSYRSVKELKAVGIHFRPSKGHQLTNVQFRSIFLKGFVKLPLIIIDDSTKSMLLNMVAYEACPDAPDELGVSSYICFMDSLIDHAEDVKELRSNGILLNFLGSDQQVADLFNQIADNLVSNPYVYADVKDKLERHYKNKIKIWFAEWLHTHFTSPWTVLAFIGAIFALVLSVIQTYEAVYATETTPCPCTLANHTI</sequence>
<evidence type="ECO:0000313" key="2">
    <source>
        <dbReference type="EMBL" id="KAH7557163.1"/>
    </source>
</evidence>
<organism evidence="2 3">
    <name type="scientific">Xanthoceras sorbifolium</name>
    <dbReference type="NCBI Taxonomy" id="99658"/>
    <lineage>
        <taxon>Eukaryota</taxon>
        <taxon>Viridiplantae</taxon>
        <taxon>Streptophyta</taxon>
        <taxon>Embryophyta</taxon>
        <taxon>Tracheophyta</taxon>
        <taxon>Spermatophyta</taxon>
        <taxon>Magnoliopsida</taxon>
        <taxon>eudicotyledons</taxon>
        <taxon>Gunneridae</taxon>
        <taxon>Pentapetalae</taxon>
        <taxon>rosids</taxon>
        <taxon>malvids</taxon>
        <taxon>Sapindales</taxon>
        <taxon>Sapindaceae</taxon>
        <taxon>Xanthoceroideae</taxon>
        <taxon>Xanthoceras</taxon>
    </lineage>
</organism>
<dbReference type="PANTHER" id="PTHR31549:SF149">
    <property type="entry name" value="ISOPRENOID SYNTHASE DOMAIN-CONTAINING PROTEIN"/>
    <property type="match status" value="1"/>
</dbReference>
<dbReference type="Pfam" id="PF03140">
    <property type="entry name" value="DUF247"/>
    <property type="match status" value="1"/>
</dbReference>
<accession>A0ABQ8HEW2</accession>
<dbReference type="InterPro" id="IPR004158">
    <property type="entry name" value="DUF247_pln"/>
</dbReference>
<keyword evidence="1" id="KW-0812">Transmembrane</keyword>
<keyword evidence="1" id="KW-1133">Transmembrane helix</keyword>
<protein>
    <submittedName>
        <fullName evidence="2">Uncharacterized protein</fullName>
    </submittedName>
</protein>
<dbReference type="Proteomes" id="UP000827721">
    <property type="component" value="Unassembled WGS sequence"/>
</dbReference>